<name>A0ABR9B9T4_9RHOO</name>
<dbReference type="InterPro" id="IPR009057">
    <property type="entry name" value="Homeodomain-like_sf"/>
</dbReference>
<dbReference type="Pfam" id="PF20161">
    <property type="entry name" value="VpsR"/>
    <property type="match status" value="1"/>
</dbReference>
<keyword evidence="1" id="KW-0547">Nucleotide-binding</keyword>
<dbReference type="InterPro" id="IPR002078">
    <property type="entry name" value="Sigma_54_int"/>
</dbReference>
<dbReference type="EMBL" id="JACYTO010000001">
    <property type="protein sequence ID" value="MBD8502714.1"/>
    <property type="molecule type" value="Genomic_DNA"/>
</dbReference>
<dbReference type="CDD" id="cd00009">
    <property type="entry name" value="AAA"/>
    <property type="match status" value="1"/>
</dbReference>
<dbReference type="SUPFAM" id="SSF46689">
    <property type="entry name" value="Homeodomain-like"/>
    <property type="match status" value="1"/>
</dbReference>
<accession>A0ABR9B9T4</accession>
<dbReference type="PANTHER" id="PTHR32071">
    <property type="entry name" value="TRANSCRIPTIONAL REGULATORY PROTEIN"/>
    <property type="match status" value="1"/>
</dbReference>
<dbReference type="InterPro" id="IPR027417">
    <property type="entry name" value="P-loop_NTPase"/>
</dbReference>
<dbReference type="InterPro" id="IPR058031">
    <property type="entry name" value="AAA_lid_NorR"/>
</dbReference>
<dbReference type="Pfam" id="PF00158">
    <property type="entry name" value="Sigma54_activat"/>
    <property type="match status" value="1"/>
</dbReference>
<dbReference type="Pfam" id="PF02954">
    <property type="entry name" value="HTH_8"/>
    <property type="match status" value="1"/>
</dbReference>
<keyword evidence="2" id="KW-0067">ATP-binding</keyword>
<feature type="domain" description="Sigma-54 factor interaction" evidence="5">
    <location>
        <begin position="140"/>
        <end position="369"/>
    </location>
</feature>
<dbReference type="InterPro" id="IPR003593">
    <property type="entry name" value="AAA+_ATPase"/>
</dbReference>
<dbReference type="SUPFAM" id="SSF52540">
    <property type="entry name" value="P-loop containing nucleoside triphosphate hydrolases"/>
    <property type="match status" value="1"/>
</dbReference>
<evidence type="ECO:0000256" key="2">
    <source>
        <dbReference type="ARBA" id="ARBA00022840"/>
    </source>
</evidence>
<evidence type="ECO:0000259" key="5">
    <source>
        <dbReference type="PROSITE" id="PS50045"/>
    </source>
</evidence>
<evidence type="ECO:0000313" key="7">
    <source>
        <dbReference type="Proteomes" id="UP000603602"/>
    </source>
</evidence>
<sequence>MSKRKGLLLDQQGTISAAVQRLGFTDWDFLTLDNLDAARKALSGRPPLVGLVVFDSARSWPARQLESLISRHQIEWIAILERSLMQDGDLAPLVARSFHDFHTLPLDRERLRMTLGHAHGKAVISRAAAEFPQHPGRFGMTGSSDRMQALFRQIERISTVDAPVLIGGESGSGKELVARAIHSHSDRKNGPFIAMNCGAIPPNLIQSELFGHERGAFSGAHQRKIGNIEAANDGVLFLDEIGDLPLDLQANFLRFLQEHTIVRVGSTERVRVNVRILAATHVDLHRAVGEGRFREDLFYRLNVVHLKVPALRERSDDITLLADTIFNDNIHQKAPQVRGFSSEALRAMQEYPWPGNVRELINRIQHAMIMSENRLITSADLGLPQAQQEPDTPTLDEARASVEKEIIVSNLRKYRNNVSEVARQLGVSRVTLYRMIDRLNIVL</sequence>
<dbReference type="Gene3D" id="3.40.50.300">
    <property type="entry name" value="P-loop containing nucleotide triphosphate hydrolases"/>
    <property type="match status" value="1"/>
</dbReference>
<dbReference type="InterPro" id="IPR025944">
    <property type="entry name" value="Sigma_54_int_dom_CS"/>
</dbReference>
<protein>
    <submittedName>
        <fullName evidence="6">Sigma-54-dependent Fis family transcriptional regulator</fullName>
    </submittedName>
</protein>
<keyword evidence="3" id="KW-0805">Transcription regulation</keyword>
<keyword evidence="7" id="KW-1185">Reference proteome</keyword>
<reference evidence="7" key="1">
    <citation type="submission" date="2023-07" db="EMBL/GenBank/DDBJ databases">
        <title>Thauera sp. CAU 1555 isolated from sand of Yaerae Beach.</title>
        <authorList>
            <person name="Kim W."/>
        </authorList>
    </citation>
    <scope>NUCLEOTIDE SEQUENCE [LARGE SCALE GENOMIC DNA]</scope>
    <source>
        <strain evidence="7">CAU 1555</strain>
    </source>
</reference>
<evidence type="ECO:0000313" key="6">
    <source>
        <dbReference type="EMBL" id="MBD8502714.1"/>
    </source>
</evidence>
<dbReference type="PANTHER" id="PTHR32071:SF120">
    <property type="entry name" value="TRANSCRIPTIONAL REGULATOR-RELATED"/>
    <property type="match status" value="1"/>
</dbReference>
<dbReference type="PROSITE" id="PS50045">
    <property type="entry name" value="SIGMA54_INTERACT_4"/>
    <property type="match status" value="1"/>
</dbReference>
<proteinExistence type="predicted"/>
<evidence type="ECO:0000256" key="3">
    <source>
        <dbReference type="ARBA" id="ARBA00023015"/>
    </source>
</evidence>
<dbReference type="SMART" id="SM00382">
    <property type="entry name" value="AAA"/>
    <property type="match status" value="1"/>
</dbReference>
<keyword evidence="4" id="KW-0804">Transcription</keyword>
<gene>
    <name evidence="6" type="ORF">IFO67_07425</name>
</gene>
<evidence type="ECO:0000256" key="1">
    <source>
        <dbReference type="ARBA" id="ARBA00022741"/>
    </source>
</evidence>
<dbReference type="InterPro" id="IPR025662">
    <property type="entry name" value="Sigma_54_int_dom_ATP-bd_1"/>
</dbReference>
<dbReference type="Proteomes" id="UP000603602">
    <property type="component" value="Unassembled WGS sequence"/>
</dbReference>
<dbReference type="Gene3D" id="1.10.10.60">
    <property type="entry name" value="Homeodomain-like"/>
    <property type="match status" value="1"/>
</dbReference>
<organism evidence="6 7">
    <name type="scientific">Thauera sedimentorum</name>
    <dbReference type="NCBI Taxonomy" id="2767595"/>
    <lineage>
        <taxon>Bacteria</taxon>
        <taxon>Pseudomonadati</taxon>
        <taxon>Pseudomonadota</taxon>
        <taxon>Betaproteobacteria</taxon>
        <taxon>Rhodocyclales</taxon>
        <taxon>Zoogloeaceae</taxon>
        <taxon>Thauera</taxon>
    </lineage>
</organism>
<dbReference type="Gene3D" id="1.10.8.60">
    <property type="match status" value="1"/>
</dbReference>
<dbReference type="InterPro" id="IPR045343">
    <property type="entry name" value="VpsR"/>
</dbReference>
<dbReference type="PROSITE" id="PS00688">
    <property type="entry name" value="SIGMA54_INTERACT_3"/>
    <property type="match status" value="1"/>
</dbReference>
<dbReference type="InterPro" id="IPR002197">
    <property type="entry name" value="HTH_Fis"/>
</dbReference>
<comment type="caution">
    <text evidence="6">The sequence shown here is derived from an EMBL/GenBank/DDBJ whole genome shotgun (WGS) entry which is preliminary data.</text>
</comment>
<dbReference type="PROSITE" id="PS00675">
    <property type="entry name" value="SIGMA54_INTERACT_1"/>
    <property type="match status" value="1"/>
</dbReference>
<evidence type="ECO:0000256" key="4">
    <source>
        <dbReference type="ARBA" id="ARBA00023163"/>
    </source>
</evidence>
<dbReference type="Pfam" id="PF25601">
    <property type="entry name" value="AAA_lid_14"/>
    <property type="match status" value="1"/>
</dbReference>
<dbReference type="RefSeq" id="WP_187717476.1">
    <property type="nucleotide sequence ID" value="NZ_JACTAH010000001.1"/>
</dbReference>